<evidence type="ECO:0000313" key="2">
    <source>
        <dbReference type="EMBL" id="KAJ3839615.1"/>
    </source>
</evidence>
<organism evidence="2 3">
    <name type="scientific">Lentinula raphanica</name>
    <dbReference type="NCBI Taxonomy" id="153919"/>
    <lineage>
        <taxon>Eukaryota</taxon>
        <taxon>Fungi</taxon>
        <taxon>Dikarya</taxon>
        <taxon>Basidiomycota</taxon>
        <taxon>Agaricomycotina</taxon>
        <taxon>Agaricomycetes</taxon>
        <taxon>Agaricomycetidae</taxon>
        <taxon>Agaricales</taxon>
        <taxon>Marasmiineae</taxon>
        <taxon>Omphalotaceae</taxon>
        <taxon>Lentinula</taxon>
    </lineage>
</organism>
<comment type="caution">
    <text evidence="2">The sequence shown here is derived from an EMBL/GenBank/DDBJ whole genome shotgun (WGS) entry which is preliminary data.</text>
</comment>
<feature type="region of interest" description="Disordered" evidence="1">
    <location>
        <begin position="370"/>
        <end position="430"/>
    </location>
</feature>
<feature type="region of interest" description="Disordered" evidence="1">
    <location>
        <begin position="257"/>
        <end position="311"/>
    </location>
</feature>
<protein>
    <submittedName>
        <fullName evidence="2">Uncharacterized protein</fullName>
    </submittedName>
</protein>
<accession>A0AA38PB23</accession>
<feature type="compositionally biased region" description="Pro residues" evidence="1">
    <location>
        <begin position="331"/>
        <end position="341"/>
    </location>
</feature>
<keyword evidence="3" id="KW-1185">Reference proteome</keyword>
<dbReference type="AlphaFoldDB" id="A0AA38PB23"/>
<evidence type="ECO:0000313" key="3">
    <source>
        <dbReference type="Proteomes" id="UP001163846"/>
    </source>
</evidence>
<gene>
    <name evidence="2" type="ORF">F5878DRAFT_110267</name>
</gene>
<dbReference type="EMBL" id="MU806117">
    <property type="protein sequence ID" value="KAJ3839615.1"/>
    <property type="molecule type" value="Genomic_DNA"/>
</dbReference>
<proteinExistence type="predicted"/>
<sequence>MSRALVVTRRVARQTSPTTCRRLSFASFINPLQTSSPRKARDPVEASIGFDESPNAVRVNFWHAPRDPADILATVQYIEQLYGPIDEFRSLSTNDLRKSTTMLVKFRASSSASLATSVTESHRIAVPKIPRPDPLQGGIGLASLEPLLDTPPHKAEDKPQLFKPDLSEKYDRRKDPFREFLYFQILTANNVRSPPIKADAQYLRRPAMGAFVRWSGFSAVEPRTPAQVQEDTVDHPIMRHVVTRYANMLGMHNPFEKRPQKEATSAAKTWVAPSKQPAQTHENSKEEDNLVPPDDSIPPSIPVSNQYSNSPSVDAVNVEAAGVVDTSPALPSTPPSTPTPAPSIQSLDKSPEAIAQLRIANSILKNIQKPNKAKNQRQPQAQVKGNPPPTQRPKRLQHRPSAAVAASASASLSSKGQSASNEVKGEAATEGNMTSKLKGFMGNWF</sequence>
<feature type="region of interest" description="Disordered" evidence="1">
    <location>
        <begin position="325"/>
        <end position="346"/>
    </location>
</feature>
<evidence type="ECO:0000256" key="1">
    <source>
        <dbReference type="SAM" id="MobiDB-lite"/>
    </source>
</evidence>
<reference evidence="2" key="1">
    <citation type="submission" date="2022-08" db="EMBL/GenBank/DDBJ databases">
        <authorList>
            <consortium name="DOE Joint Genome Institute"/>
            <person name="Min B."/>
            <person name="Riley R."/>
            <person name="Sierra-Patev S."/>
            <person name="Naranjo-Ortiz M."/>
            <person name="Looney B."/>
            <person name="Konkel Z."/>
            <person name="Slot J.C."/>
            <person name="Sakamoto Y."/>
            <person name="Steenwyk J.L."/>
            <person name="Rokas A."/>
            <person name="Carro J."/>
            <person name="Camarero S."/>
            <person name="Ferreira P."/>
            <person name="Molpeceres G."/>
            <person name="Ruiz-Duenas F.J."/>
            <person name="Serrano A."/>
            <person name="Henrissat B."/>
            <person name="Drula E."/>
            <person name="Hughes K.W."/>
            <person name="Mata J.L."/>
            <person name="Ishikawa N.K."/>
            <person name="Vargas-Isla R."/>
            <person name="Ushijima S."/>
            <person name="Smith C.A."/>
            <person name="Ahrendt S."/>
            <person name="Andreopoulos W."/>
            <person name="He G."/>
            <person name="Labutti K."/>
            <person name="Lipzen A."/>
            <person name="Ng V."/>
            <person name="Sandor L."/>
            <person name="Barry K."/>
            <person name="Martinez A.T."/>
            <person name="Xiao Y."/>
            <person name="Gibbons J.G."/>
            <person name="Terashima K."/>
            <person name="Hibbett D.S."/>
            <person name="Grigoriev I.V."/>
        </authorList>
    </citation>
    <scope>NUCLEOTIDE SEQUENCE</scope>
    <source>
        <strain evidence="2">TFB9207</strain>
    </source>
</reference>
<feature type="compositionally biased region" description="Low complexity" evidence="1">
    <location>
        <begin position="401"/>
        <end position="420"/>
    </location>
</feature>
<dbReference type="Proteomes" id="UP001163846">
    <property type="component" value="Unassembled WGS sequence"/>
</dbReference>
<name>A0AA38PB23_9AGAR</name>